<proteinExistence type="inferred from homology"/>
<dbReference type="Proteomes" id="UP000011135">
    <property type="component" value="Unassembled WGS sequence"/>
</dbReference>
<comment type="similarity">
    <text evidence="1">Belongs to the universal stress protein A family.</text>
</comment>
<sequence>MNKILCPVDFSETSLNAIEFAAEIGKKFRSTITLVHIFTETDFNKIVGEEHIGRSFKELLNMADARMKQLADEINEEYKPKGISHCDYHVGLGDLIDRILSFVEEEHYDLIVMGTTGISRIRGVFFGSNTEDVIEKARVPILCVPKNASFQGFNKIVYASDFMKEDRMAIQEVISFATVFDARISVLHVNLDDSDDKYEQFIEDLKSFMQYKKINFVNKNFRENIGLGIEEFMQEENSDLLVVFKKQRSFVGSIFHKSLTKTLSYSTDKPFFVLKLKNNIVD</sequence>
<dbReference type="STRING" id="1237149.C900_03405"/>
<evidence type="ECO:0000313" key="3">
    <source>
        <dbReference type="EMBL" id="ELR70797.1"/>
    </source>
</evidence>
<comment type="caution">
    <text evidence="3">The sequence shown here is derived from an EMBL/GenBank/DDBJ whole genome shotgun (WGS) entry which is preliminary data.</text>
</comment>
<keyword evidence="4" id="KW-1185">Reference proteome</keyword>
<dbReference type="RefSeq" id="WP_009580771.1">
    <property type="nucleotide sequence ID" value="NZ_AMZN01000049.1"/>
</dbReference>
<dbReference type="OrthoDB" id="1522603at2"/>
<dbReference type="PANTHER" id="PTHR46268">
    <property type="entry name" value="STRESS RESPONSE PROTEIN NHAX"/>
    <property type="match status" value="1"/>
</dbReference>
<feature type="domain" description="UspA" evidence="2">
    <location>
        <begin position="2"/>
        <end position="145"/>
    </location>
</feature>
<dbReference type="InterPro" id="IPR006016">
    <property type="entry name" value="UspA"/>
</dbReference>
<protein>
    <recommendedName>
        <fullName evidence="2">UspA domain-containing protein</fullName>
    </recommendedName>
</protein>
<evidence type="ECO:0000256" key="1">
    <source>
        <dbReference type="ARBA" id="ARBA00008791"/>
    </source>
</evidence>
<dbReference type="InterPro" id="IPR014729">
    <property type="entry name" value="Rossmann-like_a/b/a_fold"/>
</dbReference>
<dbReference type="eggNOG" id="COG0589">
    <property type="taxonomic scope" value="Bacteria"/>
</dbReference>
<dbReference type="InterPro" id="IPR006015">
    <property type="entry name" value="Universal_stress_UspA"/>
</dbReference>
<reference evidence="3 4" key="1">
    <citation type="submission" date="2012-12" db="EMBL/GenBank/DDBJ databases">
        <title>Genome assembly of Fulvivirga imtechensis AK7.</title>
        <authorList>
            <person name="Nupur N."/>
            <person name="Khatri I."/>
            <person name="Kumar R."/>
            <person name="Subramanian S."/>
            <person name="Pinnaka A."/>
        </authorList>
    </citation>
    <scope>NUCLEOTIDE SEQUENCE [LARGE SCALE GENOMIC DNA]</scope>
    <source>
        <strain evidence="3 4">AK7</strain>
    </source>
</reference>
<dbReference type="Pfam" id="PF00582">
    <property type="entry name" value="Usp"/>
    <property type="match status" value="1"/>
</dbReference>
<dbReference type="CDD" id="cd00293">
    <property type="entry name" value="USP-like"/>
    <property type="match status" value="1"/>
</dbReference>
<name>L8JU26_9BACT</name>
<organism evidence="3 4">
    <name type="scientific">Fulvivirga imtechensis AK7</name>
    <dbReference type="NCBI Taxonomy" id="1237149"/>
    <lineage>
        <taxon>Bacteria</taxon>
        <taxon>Pseudomonadati</taxon>
        <taxon>Bacteroidota</taxon>
        <taxon>Cytophagia</taxon>
        <taxon>Cytophagales</taxon>
        <taxon>Fulvivirgaceae</taxon>
        <taxon>Fulvivirga</taxon>
    </lineage>
</organism>
<gene>
    <name evidence="3" type="ORF">C900_03405</name>
</gene>
<dbReference type="Gene3D" id="3.40.50.620">
    <property type="entry name" value="HUPs"/>
    <property type="match status" value="2"/>
</dbReference>
<dbReference type="SUPFAM" id="SSF52402">
    <property type="entry name" value="Adenine nucleotide alpha hydrolases-like"/>
    <property type="match status" value="2"/>
</dbReference>
<accession>L8JU26</accession>
<evidence type="ECO:0000313" key="4">
    <source>
        <dbReference type="Proteomes" id="UP000011135"/>
    </source>
</evidence>
<dbReference type="PANTHER" id="PTHR46268:SF25">
    <property type="entry name" value="USPA DOMAIN PROTEIN"/>
    <property type="match status" value="1"/>
</dbReference>
<dbReference type="AlphaFoldDB" id="L8JU26"/>
<evidence type="ECO:0000259" key="2">
    <source>
        <dbReference type="Pfam" id="PF00582"/>
    </source>
</evidence>
<dbReference type="PRINTS" id="PR01438">
    <property type="entry name" value="UNVRSLSTRESS"/>
</dbReference>
<dbReference type="EMBL" id="AMZN01000049">
    <property type="protein sequence ID" value="ELR70797.1"/>
    <property type="molecule type" value="Genomic_DNA"/>
</dbReference>